<keyword evidence="4" id="KW-1185">Reference proteome</keyword>
<evidence type="ECO:0000256" key="1">
    <source>
        <dbReference type="SAM" id="Phobius"/>
    </source>
</evidence>
<keyword evidence="1" id="KW-0812">Transmembrane</keyword>
<proteinExistence type="predicted"/>
<feature type="transmembrane region" description="Helical" evidence="1">
    <location>
        <begin position="167"/>
        <end position="185"/>
    </location>
</feature>
<keyword evidence="2" id="KW-0732">Signal</keyword>
<dbReference type="WBParaSite" id="TCNE_0000744701-mRNA-1">
    <property type="protein sequence ID" value="TCNE_0000744701-mRNA-1"/>
    <property type="gene ID" value="TCNE_0000744701"/>
</dbReference>
<feature type="signal peptide" evidence="2">
    <location>
        <begin position="1"/>
        <end position="22"/>
    </location>
</feature>
<accession>A0A183UG27</accession>
<organism evidence="4 5">
    <name type="scientific">Toxocara canis</name>
    <name type="common">Canine roundworm</name>
    <dbReference type="NCBI Taxonomy" id="6265"/>
    <lineage>
        <taxon>Eukaryota</taxon>
        <taxon>Metazoa</taxon>
        <taxon>Ecdysozoa</taxon>
        <taxon>Nematoda</taxon>
        <taxon>Chromadorea</taxon>
        <taxon>Rhabditida</taxon>
        <taxon>Spirurina</taxon>
        <taxon>Ascaridomorpha</taxon>
        <taxon>Ascaridoidea</taxon>
        <taxon>Toxocaridae</taxon>
        <taxon>Toxocara</taxon>
    </lineage>
</organism>
<feature type="transmembrane region" description="Helical" evidence="1">
    <location>
        <begin position="84"/>
        <end position="103"/>
    </location>
</feature>
<feature type="transmembrane region" description="Helical" evidence="1">
    <location>
        <begin position="115"/>
        <end position="134"/>
    </location>
</feature>
<dbReference type="Proteomes" id="UP000050794">
    <property type="component" value="Unassembled WGS sequence"/>
</dbReference>
<gene>
    <name evidence="3" type="ORF">TCNE_LOCUS7447</name>
</gene>
<dbReference type="FunFam" id="1.20.140.150:FF:000054">
    <property type="entry name" value="Protein CBG14510"/>
    <property type="match status" value="1"/>
</dbReference>
<evidence type="ECO:0000256" key="2">
    <source>
        <dbReference type="SAM" id="SignalP"/>
    </source>
</evidence>
<dbReference type="AlphaFoldDB" id="A0A183UG27"/>
<protein>
    <submittedName>
        <fullName evidence="5">Transmembrane protein</fullName>
    </submittedName>
</protein>
<reference evidence="3 4" key="2">
    <citation type="submission" date="2018-11" db="EMBL/GenBank/DDBJ databases">
        <authorList>
            <consortium name="Pathogen Informatics"/>
        </authorList>
    </citation>
    <scope>NUCLEOTIDE SEQUENCE [LARGE SCALE GENOMIC DNA]</scope>
</reference>
<evidence type="ECO:0000313" key="4">
    <source>
        <dbReference type="Proteomes" id="UP000050794"/>
    </source>
</evidence>
<dbReference type="Gene3D" id="1.20.140.150">
    <property type="match status" value="1"/>
</dbReference>
<feature type="chain" id="PRO_5044553168" evidence="2">
    <location>
        <begin position="23"/>
        <end position="211"/>
    </location>
</feature>
<sequence length="211" mass="23668">MLADPMAAIFVFVAALATTDWAIIDFTNTELEAVHVQLGVWGEWRTKTNHSLETVEWIPHFPAPPASVLRLADTDLKHYYRAQMAFGLISVALMLSNNALAICTFYHHRYMYKRLVACLHAVIAMCIVVTVEVLTNSVNEWNISVAEQSKNVDWDYSVGQTNGRSTYMAWSCVFIYALAAVTFALGSHKQKGSRAATAEFEIEDRPIHIGR</sequence>
<name>A0A183UG27_TOXCA</name>
<keyword evidence="1" id="KW-1133">Transmembrane helix</keyword>
<keyword evidence="1" id="KW-0472">Membrane</keyword>
<dbReference type="EMBL" id="UYWY01019683">
    <property type="protein sequence ID" value="VDM38768.1"/>
    <property type="molecule type" value="Genomic_DNA"/>
</dbReference>
<reference evidence="5" key="1">
    <citation type="submission" date="2016-06" db="UniProtKB">
        <authorList>
            <consortium name="WormBaseParasite"/>
        </authorList>
    </citation>
    <scope>IDENTIFICATION</scope>
</reference>
<evidence type="ECO:0000313" key="5">
    <source>
        <dbReference type="WBParaSite" id="TCNE_0000744701-mRNA-1"/>
    </source>
</evidence>
<evidence type="ECO:0000313" key="3">
    <source>
        <dbReference type="EMBL" id="VDM38768.1"/>
    </source>
</evidence>